<evidence type="ECO:0000313" key="1">
    <source>
        <dbReference type="EMBL" id="KAH3665088.1"/>
    </source>
</evidence>
<sequence length="230" mass="24783">MAQLRIRSNWSKYSSAQPLVPVATNPLAPSCKACSFLASVLEKTYGWAPKAAAIWTARCPRPPRPSTATFGFSPFGRSVGMYLFRGDVASLRNIAIGINAVVRGDRVLTVLFVVLLAPSAAQTSKSLGSQADSVANLVQTDFGTHVDHFANDLVAHNLRKLDFSPSFAAHRRHDVGPAKTTTLNFDVNVVVAKGLGLVRDVLGLVPVLGVKHGKTSKFLRVVHRNSHCSR</sequence>
<name>A0A9P8T3N4_9ASCO</name>
<dbReference type="EMBL" id="JAEUBD010001178">
    <property type="protein sequence ID" value="KAH3665088.1"/>
    <property type="molecule type" value="Genomic_DNA"/>
</dbReference>
<protein>
    <submittedName>
        <fullName evidence="1">Uncharacterized protein</fullName>
    </submittedName>
</protein>
<dbReference type="AntiFam" id="ANF00156">
    <property type="entry name" value="Shadow ORF (opposite yahK)"/>
</dbReference>
<comment type="caution">
    <text evidence="1">The sequence shown here is derived from an EMBL/GenBank/DDBJ whole genome shotgun (WGS) entry which is preliminary data.</text>
</comment>
<gene>
    <name evidence="1" type="ORF">OGATHE_003903</name>
</gene>
<reference evidence="1" key="2">
    <citation type="submission" date="2021-01" db="EMBL/GenBank/DDBJ databases">
        <authorList>
            <person name="Schikora-Tamarit M.A."/>
        </authorList>
    </citation>
    <scope>NUCLEOTIDE SEQUENCE</scope>
    <source>
        <strain evidence="1">NCAIM Y.01608</strain>
    </source>
</reference>
<organism evidence="1 2">
    <name type="scientific">Ogataea polymorpha</name>
    <dbReference type="NCBI Taxonomy" id="460523"/>
    <lineage>
        <taxon>Eukaryota</taxon>
        <taxon>Fungi</taxon>
        <taxon>Dikarya</taxon>
        <taxon>Ascomycota</taxon>
        <taxon>Saccharomycotina</taxon>
        <taxon>Pichiomycetes</taxon>
        <taxon>Pichiales</taxon>
        <taxon>Pichiaceae</taxon>
        <taxon>Ogataea</taxon>
    </lineage>
</organism>
<proteinExistence type="predicted"/>
<dbReference type="Proteomes" id="UP000788993">
    <property type="component" value="Unassembled WGS sequence"/>
</dbReference>
<keyword evidence="2" id="KW-1185">Reference proteome</keyword>
<reference evidence="1" key="1">
    <citation type="journal article" date="2021" name="Open Biol.">
        <title>Shared evolutionary footprints suggest mitochondrial oxidative damage underlies multiple complex I losses in fungi.</title>
        <authorList>
            <person name="Schikora-Tamarit M.A."/>
            <person name="Marcet-Houben M."/>
            <person name="Nosek J."/>
            <person name="Gabaldon T."/>
        </authorList>
    </citation>
    <scope>NUCLEOTIDE SEQUENCE</scope>
    <source>
        <strain evidence="1">NCAIM Y.01608</strain>
    </source>
</reference>
<dbReference type="AlphaFoldDB" id="A0A9P8T3N4"/>
<evidence type="ECO:0000313" key="2">
    <source>
        <dbReference type="Proteomes" id="UP000788993"/>
    </source>
</evidence>
<accession>A0A9P8T3N4</accession>